<dbReference type="InterPro" id="IPR036890">
    <property type="entry name" value="HATPase_C_sf"/>
</dbReference>
<organism evidence="21 22">
    <name type="scientific">Vibrio albus</name>
    <dbReference type="NCBI Taxonomy" id="2200953"/>
    <lineage>
        <taxon>Bacteria</taxon>
        <taxon>Pseudomonadati</taxon>
        <taxon>Pseudomonadota</taxon>
        <taxon>Gammaproteobacteria</taxon>
        <taxon>Vibrionales</taxon>
        <taxon>Vibrionaceae</taxon>
        <taxon>Vibrio</taxon>
    </lineage>
</organism>
<dbReference type="InterPro" id="IPR011006">
    <property type="entry name" value="CheY-like_superfamily"/>
</dbReference>
<evidence type="ECO:0000256" key="7">
    <source>
        <dbReference type="ARBA" id="ARBA00022741"/>
    </source>
</evidence>
<dbReference type="Pfam" id="PF00512">
    <property type="entry name" value="HisKA"/>
    <property type="match status" value="1"/>
</dbReference>
<evidence type="ECO:0000256" key="4">
    <source>
        <dbReference type="ARBA" id="ARBA00022553"/>
    </source>
</evidence>
<evidence type="ECO:0000256" key="10">
    <source>
        <dbReference type="ARBA" id="ARBA00022840"/>
    </source>
</evidence>
<dbReference type="PANTHER" id="PTHR43047:SF64">
    <property type="entry name" value="HISTIDINE KINASE CONTAINING CHEY-HOMOLOGOUS RECEIVER DOMAIN AND PAS DOMAIN-RELATED"/>
    <property type="match status" value="1"/>
</dbReference>
<keyword evidence="8" id="KW-0418">Kinase</keyword>
<evidence type="ECO:0000256" key="18">
    <source>
        <dbReference type="SAM" id="SignalP"/>
    </source>
</evidence>
<dbReference type="InterPro" id="IPR036097">
    <property type="entry name" value="HisK_dim/P_sf"/>
</dbReference>
<feature type="chain" id="PRO_5015731740" description="histidine kinase" evidence="18">
    <location>
        <begin position="30"/>
        <end position="937"/>
    </location>
</feature>
<dbReference type="GO" id="GO:0005524">
    <property type="term" value="F:ATP binding"/>
    <property type="evidence" value="ECO:0007669"/>
    <property type="project" value="UniProtKB-KW"/>
</dbReference>
<evidence type="ECO:0000256" key="5">
    <source>
        <dbReference type="ARBA" id="ARBA00022679"/>
    </source>
</evidence>
<dbReference type="AlphaFoldDB" id="A0A2U3B8D0"/>
<dbReference type="EMBL" id="QFWT01000006">
    <property type="protein sequence ID" value="PWI32995.1"/>
    <property type="molecule type" value="Genomic_DNA"/>
</dbReference>
<dbReference type="GO" id="GO:0016020">
    <property type="term" value="C:membrane"/>
    <property type="evidence" value="ECO:0007669"/>
    <property type="project" value="UniProtKB-SubCell"/>
</dbReference>
<evidence type="ECO:0000256" key="14">
    <source>
        <dbReference type="PROSITE-ProRule" id="PRU00169"/>
    </source>
</evidence>
<dbReference type="PROSITE" id="PS50109">
    <property type="entry name" value="HIS_KIN"/>
    <property type="match status" value="1"/>
</dbReference>
<dbReference type="SUPFAM" id="SSF47384">
    <property type="entry name" value="Homodimeric domain of signal transducing histidine kinase"/>
    <property type="match status" value="1"/>
</dbReference>
<dbReference type="Gene3D" id="3.40.50.2300">
    <property type="match status" value="1"/>
</dbReference>
<keyword evidence="6 17" id="KW-0812">Transmembrane</keyword>
<comment type="subcellular location">
    <subcellularLocation>
        <location evidence="2">Membrane</location>
    </subcellularLocation>
</comment>
<dbReference type="SUPFAM" id="SSF52172">
    <property type="entry name" value="CheY-like"/>
    <property type="match status" value="1"/>
</dbReference>
<evidence type="ECO:0000256" key="12">
    <source>
        <dbReference type="ARBA" id="ARBA00023012"/>
    </source>
</evidence>
<dbReference type="Pfam" id="PF13689">
    <property type="entry name" value="DUF4154"/>
    <property type="match status" value="1"/>
</dbReference>
<feature type="signal peptide" evidence="18">
    <location>
        <begin position="1"/>
        <end position="29"/>
    </location>
</feature>
<feature type="modified residue" description="4-aspartylphosphate" evidence="14">
    <location>
        <position position="778"/>
    </location>
</feature>
<feature type="coiled-coil region" evidence="15">
    <location>
        <begin position="306"/>
        <end position="368"/>
    </location>
</feature>
<evidence type="ECO:0000256" key="16">
    <source>
        <dbReference type="SAM" id="MobiDB-lite"/>
    </source>
</evidence>
<protein>
    <recommendedName>
        <fullName evidence="3">histidine kinase</fullName>
        <ecNumber evidence="3">2.7.13.3</ecNumber>
    </recommendedName>
</protein>
<evidence type="ECO:0000256" key="9">
    <source>
        <dbReference type="ARBA" id="ARBA00022801"/>
    </source>
</evidence>
<proteinExistence type="predicted"/>
<feature type="domain" description="Response regulatory" evidence="20">
    <location>
        <begin position="729"/>
        <end position="843"/>
    </location>
</feature>
<evidence type="ECO:0000256" key="1">
    <source>
        <dbReference type="ARBA" id="ARBA00000085"/>
    </source>
</evidence>
<dbReference type="InterPro" id="IPR003594">
    <property type="entry name" value="HATPase_dom"/>
</dbReference>
<dbReference type="Gene3D" id="3.30.565.10">
    <property type="entry name" value="Histidine kinase-like ATPase, C-terminal domain"/>
    <property type="match status" value="1"/>
</dbReference>
<dbReference type="InterPro" id="IPR001789">
    <property type="entry name" value="Sig_transdc_resp-reg_receiver"/>
</dbReference>
<dbReference type="FunFam" id="1.10.287.130:FF:000004">
    <property type="entry name" value="Ethylene receptor 1"/>
    <property type="match status" value="1"/>
</dbReference>
<evidence type="ECO:0000256" key="2">
    <source>
        <dbReference type="ARBA" id="ARBA00004370"/>
    </source>
</evidence>
<dbReference type="Gene3D" id="1.10.287.130">
    <property type="match status" value="1"/>
</dbReference>
<dbReference type="Proteomes" id="UP000245362">
    <property type="component" value="Unassembled WGS sequence"/>
</dbReference>
<dbReference type="CDD" id="cd16922">
    <property type="entry name" value="HATPase_EvgS-ArcB-TorS-like"/>
    <property type="match status" value="1"/>
</dbReference>
<evidence type="ECO:0000256" key="3">
    <source>
        <dbReference type="ARBA" id="ARBA00012438"/>
    </source>
</evidence>
<dbReference type="InterPro" id="IPR004358">
    <property type="entry name" value="Sig_transdc_His_kin-like_C"/>
</dbReference>
<name>A0A2U3B8D0_9VIBR</name>
<gene>
    <name evidence="21" type="ORF">DI392_11815</name>
</gene>
<dbReference type="GO" id="GO:0016787">
    <property type="term" value="F:hydrolase activity"/>
    <property type="evidence" value="ECO:0007669"/>
    <property type="project" value="UniProtKB-KW"/>
</dbReference>
<comment type="caution">
    <text evidence="21">The sequence shown here is derived from an EMBL/GenBank/DDBJ whole genome shotgun (WGS) entry which is preliminary data.</text>
</comment>
<feature type="domain" description="Histidine kinase" evidence="19">
    <location>
        <begin position="469"/>
        <end position="703"/>
    </location>
</feature>
<keyword evidence="5" id="KW-0808">Transferase</keyword>
<dbReference type="CDD" id="cd17546">
    <property type="entry name" value="REC_hyHK_CKI1_RcsC-like"/>
    <property type="match status" value="1"/>
</dbReference>
<dbReference type="SUPFAM" id="SSF55874">
    <property type="entry name" value="ATPase domain of HSP90 chaperone/DNA topoisomerase II/histidine kinase"/>
    <property type="match status" value="1"/>
</dbReference>
<dbReference type="EC" id="2.7.13.3" evidence="3"/>
<evidence type="ECO:0000256" key="13">
    <source>
        <dbReference type="ARBA" id="ARBA00023136"/>
    </source>
</evidence>
<keyword evidence="13 17" id="KW-0472">Membrane</keyword>
<reference evidence="21 22" key="1">
    <citation type="submission" date="2018-05" db="EMBL/GenBank/DDBJ databases">
        <title>Vibrio limimaris sp. nov., isolated from marine sediment.</title>
        <authorList>
            <person name="Li C.-M."/>
        </authorList>
    </citation>
    <scope>NUCLEOTIDE SEQUENCE [LARGE SCALE GENOMIC DNA]</scope>
    <source>
        <strain evidence="21 22">E4404</strain>
    </source>
</reference>
<evidence type="ECO:0000256" key="8">
    <source>
        <dbReference type="ARBA" id="ARBA00022777"/>
    </source>
</evidence>
<dbReference type="SMART" id="SM00448">
    <property type="entry name" value="REC"/>
    <property type="match status" value="1"/>
</dbReference>
<feature type="region of interest" description="Disordered" evidence="16">
    <location>
        <begin position="240"/>
        <end position="260"/>
    </location>
</feature>
<keyword evidence="9" id="KW-0378">Hydrolase</keyword>
<dbReference type="SMART" id="SM00387">
    <property type="entry name" value="HATPase_c"/>
    <property type="match status" value="1"/>
</dbReference>
<keyword evidence="12" id="KW-0902">Two-component regulatory system</keyword>
<keyword evidence="7" id="KW-0547">Nucleotide-binding</keyword>
<evidence type="ECO:0000256" key="17">
    <source>
        <dbReference type="SAM" id="Phobius"/>
    </source>
</evidence>
<dbReference type="InterPro" id="IPR003661">
    <property type="entry name" value="HisK_dim/P_dom"/>
</dbReference>
<dbReference type="Pfam" id="PF02518">
    <property type="entry name" value="HATPase_c"/>
    <property type="match status" value="1"/>
</dbReference>
<dbReference type="PANTHER" id="PTHR43047">
    <property type="entry name" value="TWO-COMPONENT HISTIDINE PROTEIN KINASE"/>
    <property type="match status" value="1"/>
</dbReference>
<accession>A0A2U3B8D0</accession>
<dbReference type="PROSITE" id="PS50110">
    <property type="entry name" value="RESPONSE_REGULATORY"/>
    <property type="match status" value="1"/>
</dbReference>
<evidence type="ECO:0000256" key="15">
    <source>
        <dbReference type="SAM" id="Coils"/>
    </source>
</evidence>
<dbReference type="PRINTS" id="PR00344">
    <property type="entry name" value="BCTRLSENSOR"/>
</dbReference>
<comment type="catalytic activity">
    <reaction evidence="1">
        <text>ATP + protein L-histidine = ADP + protein N-phospho-L-histidine.</text>
        <dbReference type="EC" id="2.7.13.3"/>
    </reaction>
</comment>
<evidence type="ECO:0000313" key="21">
    <source>
        <dbReference type="EMBL" id="PWI32995.1"/>
    </source>
</evidence>
<dbReference type="CDD" id="cd00082">
    <property type="entry name" value="HisKA"/>
    <property type="match status" value="1"/>
</dbReference>
<dbReference type="OrthoDB" id="6724607at2"/>
<dbReference type="GO" id="GO:0000155">
    <property type="term" value="F:phosphorelay sensor kinase activity"/>
    <property type="evidence" value="ECO:0007669"/>
    <property type="project" value="InterPro"/>
</dbReference>
<keyword evidence="11 17" id="KW-1133">Transmembrane helix</keyword>
<keyword evidence="15" id="KW-0175">Coiled coil</keyword>
<keyword evidence="22" id="KW-1185">Reference proteome</keyword>
<dbReference type="Pfam" id="PF00072">
    <property type="entry name" value="Response_reg"/>
    <property type="match status" value="1"/>
</dbReference>
<dbReference type="InterPro" id="IPR005467">
    <property type="entry name" value="His_kinase_dom"/>
</dbReference>
<keyword evidence="10" id="KW-0067">ATP-binding</keyword>
<evidence type="ECO:0000256" key="11">
    <source>
        <dbReference type="ARBA" id="ARBA00022989"/>
    </source>
</evidence>
<evidence type="ECO:0000259" key="20">
    <source>
        <dbReference type="PROSITE" id="PS50110"/>
    </source>
</evidence>
<sequence>MSHSLNCAPFIMRGIVVLLILLNSSPGVAADVSRNDLTAAYLFRLAENIQWPNSASISQYHIHLIDSNRGIYQTLRNISRQNKLNGKPFSVSQSRSTQVPQGTHLVYLAQSKSDAFADVLRQLNGKNTLLISDHVANKQEIMINLFENASQQVQFEINKANILNHNLGVNPDIILLGGTEIDVARLYREGQRQLQKLERQVSELNHKRQLLQESAARSEKEVSLLARDLKAQKQAIQQEKQRLAEAEARTQQQQQELEHQNEQIQRQETLITQQKAAVLQEHTLLKTAQLKYQIQREKLNTREQVITRLNKAIQDEQNRFKAAEAQTKQLQTFIRDQEQQVEEKLQRYEELTSKVSQQQTEISRQEEQIRKRAAAITQQDTIIRDQSVQLAQQDDIIGTQKNYLTAMGIAVILGVFQVLLILFGYRAKQKANKHLSQQNLLLEKTTKQLTITQKKAKEANQAKTIFLTTMSHELRTPLNAILGFSQLMQRDTSLPETQREKLNIINNSGEHLLGLINDVLELSKIEAGRITLNTQTFDLHRMLTELESIFKGRLEEKDMDLWFEKEDSLPRLIHTDQGKLRQILINLLGNALKFTEKGHIVLKASLINHRDSGQAPDHPLTDERAGLTLKFEITDTGTGIAPKDYSKIFAPFEQAEHGARKEGSTGLGLSISQRYAQLMGGQITFTSQLGVGSTFCVEINAQTGDQEEEEATPLLPKVASLAPGQEEIRILVVDDNYSNRLLLDKMLSEVGFIVKEAANGQEAMTLFEQWHPHLLLLDIKMPVMDGTEVTKRIRATDKDTGIIIISASVFEEQKQQLLDLGANAYIRKPVREEQLFSEIKQQLNIHYTYQIPVDKTEGHKLQPEDIAGLPETLRRAFAEAVLVGDIGRLNELVTEAEAHNAGVGSALRTMVEHFELNHIQALFDQDTPNTQGEQDDS</sequence>
<dbReference type="SMART" id="SM00388">
    <property type="entry name" value="HisKA"/>
    <property type="match status" value="1"/>
</dbReference>
<evidence type="ECO:0000256" key="6">
    <source>
        <dbReference type="ARBA" id="ARBA00022692"/>
    </source>
</evidence>
<dbReference type="InterPro" id="IPR025293">
    <property type="entry name" value="YfiR/HmsC-like"/>
</dbReference>
<evidence type="ECO:0000313" key="22">
    <source>
        <dbReference type="Proteomes" id="UP000245362"/>
    </source>
</evidence>
<keyword evidence="4 14" id="KW-0597">Phosphoprotein</keyword>
<evidence type="ECO:0000259" key="19">
    <source>
        <dbReference type="PROSITE" id="PS50109"/>
    </source>
</evidence>
<keyword evidence="18" id="KW-0732">Signal</keyword>
<feature type="transmembrane region" description="Helical" evidence="17">
    <location>
        <begin position="403"/>
        <end position="425"/>
    </location>
</feature>
<dbReference type="FunFam" id="3.30.565.10:FF:000010">
    <property type="entry name" value="Sensor histidine kinase RcsC"/>
    <property type="match status" value="1"/>
</dbReference>